<gene>
    <name evidence="1" type="ORF">AG0111_0g1344</name>
</gene>
<comment type="caution">
    <text evidence="1">The sequence shown here is derived from an EMBL/GenBank/DDBJ whole genome shotgun (WGS) entry which is preliminary data.</text>
</comment>
<proteinExistence type="predicted"/>
<protein>
    <submittedName>
        <fullName evidence="1">Uncharacterized protein</fullName>
    </submittedName>
</protein>
<evidence type="ECO:0000313" key="1">
    <source>
        <dbReference type="EMBL" id="KAB2111678.1"/>
    </source>
</evidence>
<sequence length="47" mass="5521">MLFLVVYNRPLDDLPFFTEFLFVIGTLVVGLWFRNVGIVCFHQKSVE</sequence>
<dbReference type="EMBL" id="PDWZ02000001">
    <property type="protein sequence ID" value="KAB2111678.1"/>
    <property type="molecule type" value="Genomic_DNA"/>
</dbReference>
<dbReference type="Proteomes" id="UP000293547">
    <property type="component" value="Unassembled WGS sequence"/>
</dbReference>
<name>A0ACB6G4P8_9PLEO</name>
<keyword evidence="2" id="KW-1185">Reference proteome</keyword>
<evidence type="ECO:0000313" key="2">
    <source>
        <dbReference type="Proteomes" id="UP000293547"/>
    </source>
</evidence>
<reference evidence="1 2" key="1">
    <citation type="journal article" date="2019" name="bioRxiv">
        <title>Genomics, evolutionary history and diagnostics of the Alternaria alternata species group including apple and Asian pear pathotypes.</title>
        <authorList>
            <person name="Armitage A.D."/>
            <person name="Cockerton H.M."/>
            <person name="Sreenivasaprasad S."/>
            <person name="Woodhall J.W."/>
            <person name="Lane C.R."/>
            <person name="Harrison R.J."/>
            <person name="Clarkson J.P."/>
        </authorList>
    </citation>
    <scope>NUCLEOTIDE SEQUENCE [LARGE SCALE GENOMIC DNA]</scope>
    <source>
        <strain evidence="1 2">FERA 650</strain>
    </source>
</reference>
<organism evidence="1 2">
    <name type="scientific">Alternaria gaisen</name>
    <dbReference type="NCBI Taxonomy" id="167740"/>
    <lineage>
        <taxon>Eukaryota</taxon>
        <taxon>Fungi</taxon>
        <taxon>Dikarya</taxon>
        <taxon>Ascomycota</taxon>
        <taxon>Pezizomycotina</taxon>
        <taxon>Dothideomycetes</taxon>
        <taxon>Pleosporomycetidae</taxon>
        <taxon>Pleosporales</taxon>
        <taxon>Pleosporineae</taxon>
        <taxon>Pleosporaceae</taxon>
        <taxon>Alternaria</taxon>
        <taxon>Alternaria sect. Alternaria</taxon>
    </lineage>
</organism>
<accession>A0ACB6G4P8</accession>